<keyword evidence="1" id="KW-0732">Signal</keyword>
<dbReference type="Proteomes" id="UP001629156">
    <property type="component" value="Unassembled WGS sequence"/>
</dbReference>
<accession>A0ABW8YUS5</accession>
<gene>
    <name evidence="3" type="ORF">ABS766_05290</name>
</gene>
<keyword evidence="4" id="KW-1185">Reference proteome</keyword>
<evidence type="ECO:0000313" key="4">
    <source>
        <dbReference type="Proteomes" id="UP001629156"/>
    </source>
</evidence>
<feature type="signal peptide" evidence="1">
    <location>
        <begin position="1"/>
        <end position="19"/>
    </location>
</feature>
<evidence type="ECO:0000259" key="2">
    <source>
        <dbReference type="PROSITE" id="PS50846"/>
    </source>
</evidence>
<dbReference type="InterPro" id="IPR006121">
    <property type="entry name" value="HMA_dom"/>
</dbReference>
<dbReference type="RefSeq" id="WP_408084078.1">
    <property type="nucleotide sequence ID" value="NZ_JBELPZ010000003.1"/>
</dbReference>
<dbReference type="SUPFAM" id="SSF55008">
    <property type="entry name" value="HMA, heavy metal-associated domain"/>
    <property type="match status" value="1"/>
</dbReference>
<dbReference type="Gene3D" id="3.30.70.100">
    <property type="match status" value="1"/>
</dbReference>
<dbReference type="InterPro" id="IPR036163">
    <property type="entry name" value="HMA_dom_sf"/>
</dbReference>
<feature type="chain" id="PRO_5046560238" evidence="1">
    <location>
        <begin position="20"/>
        <end position="113"/>
    </location>
</feature>
<organism evidence="3 4">
    <name type="scientific">Flavobacterium rhizosphaerae</name>
    <dbReference type="NCBI Taxonomy" id="3163298"/>
    <lineage>
        <taxon>Bacteria</taxon>
        <taxon>Pseudomonadati</taxon>
        <taxon>Bacteroidota</taxon>
        <taxon>Flavobacteriia</taxon>
        <taxon>Flavobacteriales</taxon>
        <taxon>Flavobacteriaceae</taxon>
        <taxon>Flavobacterium</taxon>
    </lineage>
</organism>
<evidence type="ECO:0000313" key="3">
    <source>
        <dbReference type="EMBL" id="MFL9843829.1"/>
    </source>
</evidence>
<comment type="caution">
    <text evidence="3">The sequence shown here is derived from an EMBL/GenBank/DDBJ whole genome shotgun (WGS) entry which is preliminary data.</text>
</comment>
<dbReference type="EMBL" id="JBELPZ010000003">
    <property type="protein sequence ID" value="MFL9843829.1"/>
    <property type="molecule type" value="Genomic_DNA"/>
</dbReference>
<sequence length="113" mass="12863">MKKIVFLVLIMLAGLNVQAQQKKDKNAKYDIEVKGNCEQCKKRIEKAAFNVKGVKMATWNEDEQLLHLTVDENKCSAEDVRNAVAKSGHDTDKAKAVKEDYNKLPMCCQYKRS</sequence>
<reference evidence="3 4" key="1">
    <citation type="submission" date="2024-06" db="EMBL/GenBank/DDBJ databases">
        <authorList>
            <person name="Kaempfer P."/>
            <person name="Viver T."/>
        </authorList>
    </citation>
    <scope>NUCLEOTIDE SEQUENCE [LARGE SCALE GENOMIC DNA]</scope>
    <source>
        <strain evidence="3 4">ST-119</strain>
    </source>
</reference>
<dbReference type="PROSITE" id="PS50846">
    <property type="entry name" value="HMA_2"/>
    <property type="match status" value="1"/>
</dbReference>
<evidence type="ECO:0000256" key="1">
    <source>
        <dbReference type="SAM" id="SignalP"/>
    </source>
</evidence>
<name>A0ABW8YUS5_9FLAO</name>
<feature type="domain" description="HMA" evidence="2">
    <location>
        <begin position="26"/>
        <end position="92"/>
    </location>
</feature>
<proteinExistence type="predicted"/>
<protein>
    <submittedName>
        <fullName evidence="3">Heavy-metal-associated domain-containing protein</fullName>
    </submittedName>
</protein>